<evidence type="ECO:0000313" key="3">
    <source>
        <dbReference type="Proteomes" id="UP000738349"/>
    </source>
</evidence>
<proteinExistence type="predicted"/>
<feature type="compositionally biased region" description="Basic residues" evidence="1">
    <location>
        <begin position="241"/>
        <end position="253"/>
    </location>
</feature>
<accession>A0A9P9EUS2</accession>
<feature type="compositionally biased region" description="Basic and acidic residues" evidence="1">
    <location>
        <begin position="188"/>
        <end position="197"/>
    </location>
</feature>
<feature type="region of interest" description="Disordered" evidence="1">
    <location>
        <begin position="171"/>
        <end position="201"/>
    </location>
</feature>
<evidence type="ECO:0000313" key="2">
    <source>
        <dbReference type="EMBL" id="KAH7145994.1"/>
    </source>
</evidence>
<name>A0A9P9EUS2_9HYPO</name>
<reference evidence="2" key="1">
    <citation type="journal article" date="2021" name="Nat. Commun.">
        <title>Genetic determinants of endophytism in the Arabidopsis root mycobiome.</title>
        <authorList>
            <person name="Mesny F."/>
            <person name="Miyauchi S."/>
            <person name="Thiergart T."/>
            <person name="Pickel B."/>
            <person name="Atanasova L."/>
            <person name="Karlsson M."/>
            <person name="Huettel B."/>
            <person name="Barry K.W."/>
            <person name="Haridas S."/>
            <person name="Chen C."/>
            <person name="Bauer D."/>
            <person name="Andreopoulos W."/>
            <person name="Pangilinan J."/>
            <person name="LaButti K."/>
            <person name="Riley R."/>
            <person name="Lipzen A."/>
            <person name="Clum A."/>
            <person name="Drula E."/>
            <person name="Henrissat B."/>
            <person name="Kohler A."/>
            <person name="Grigoriev I.V."/>
            <person name="Martin F.M."/>
            <person name="Hacquard S."/>
        </authorList>
    </citation>
    <scope>NUCLEOTIDE SEQUENCE</scope>
    <source>
        <strain evidence="2">MPI-CAGE-AT-0147</strain>
    </source>
</reference>
<evidence type="ECO:0000256" key="1">
    <source>
        <dbReference type="SAM" id="MobiDB-lite"/>
    </source>
</evidence>
<protein>
    <submittedName>
        <fullName evidence="2">Uncharacterized protein</fullName>
    </submittedName>
</protein>
<organism evidence="2 3">
    <name type="scientific">Dactylonectria macrodidyma</name>
    <dbReference type="NCBI Taxonomy" id="307937"/>
    <lineage>
        <taxon>Eukaryota</taxon>
        <taxon>Fungi</taxon>
        <taxon>Dikarya</taxon>
        <taxon>Ascomycota</taxon>
        <taxon>Pezizomycotina</taxon>
        <taxon>Sordariomycetes</taxon>
        <taxon>Hypocreomycetidae</taxon>
        <taxon>Hypocreales</taxon>
        <taxon>Nectriaceae</taxon>
        <taxon>Dactylonectria</taxon>
    </lineage>
</organism>
<dbReference type="OrthoDB" id="5102378at2759"/>
<sequence length="274" mass="31105">MAADVLNLPNYDKFTELNQGLNPAYIRVGQTYTVPFTDVNPPATWMTVGACTPLLELNSDTTTSIKENSNIRTTSTAEVDGVMKKVPKFMTWLELTGQKDDFLDMETTSQKYLDLLGQRNDGFIVDTKPDHRIQAAIRKLKYASKPLSEAAELTALHRELESDASLSSTSLNYFNDEDDHNETSFSPKNKEYNRGEPGDDDDIEIITASQELRSWELSSPPVTLAEEVDDGPETPCPQPRTQHHQSTYKHIKKDLKTFRDRLRKREDSCRRDTI</sequence>
<comment type="caution">
    <text evidence="2">The sequence shown here is derived from an EMBL/GenBank/DDBJ whole genome shotgun (WGS) entry which is preliminary data.</text>
</comment>
<gene>
    <name evidence="2" type="ORF">EDB81DRAFT_933606</name>
</gene>
<feature type="region of interest" description="Disordered" evidence="1">
    <location>
        <begin position="216"/>
        <end position="253"/>
    </location>
</feature>
<keyword evidence="3" id="KW-1185">Reference proteome</keyword>
<dbReference type="Proteomes" id="UP000738349">
    <property type="component" value="Unassembled WGS sequence"/>
</dbReference>
<dbReference type="AlphaFoldDB" id="A0A9P9EUS2"/>
<dbReference type="EMBL" id="JAGMUV010000008">
    <property type="protein sequence ID" value="KAH7145994.1"/>
    <property type="molecule type" value="Genomic_DNA"/>
</dbReference>